<dbReference type="Proteomes" id="UP000321863">
    <property type="component" value="Unassembled WGS sequence"/>
</dbReference>
<dbReference type="NCBIfam" id="TIGR04183">
    <property type="entry name" value="Por_Secre_tail"/>
    <property type="match status" value="1"/>
</dbReference>
<reference evidence="5 6" key="1">
    <citation type="submission" date="2019-07" db="EMBL/GenBank/DDBJ databases">
        <title>Whole genome shotgun sequence of Chryseobacterium hagamense NBRC 105253.</title>
        <authorList>
            <person name="Hosoyama A."/>
            <person name="Uohara A."/>
            <person name="Ohji S."/>
            <person name="Ichikawa N."/>
        </authorList>
    </citation>
    <scope>NUCLEOTIDE SEQUENCE [LARGE SCALE GENOMIC DNA]</scope>
    <source>
        <strain evidence="5 6">NBRC 105253</strain>
    </source>
</reference>
<evidence type="ECO:0000256" key="2">
    <source>
        <dbReference type="SAM" id="MobiDB-lite"/>
    </source>
</evidence>
<dbReference type="OrthoDB" id="1274898at2"/>
<feature type="signal peptide" evidence="3">
    <location>
        <begin position="1"/>
        <end position="23"/>
    </location>
</feature>
<comment type="caution">
    <text evidence="5">The sequence shown here is derived from an EMBL/GenBank/DDBJ whole genome shotgun (WGS) entry which is preliminary data.</text>
</comment>
<dbReference type="CDD" id="cd00063">
    <property type="entry name" value="FN3"/>
    <property type="match status" value="2"/>
</dbReference>
<dbReference type="EMBL" id="BJYJ01000018">
    <property type="protein sequence ID" value="GEN77114.1"/>
    <property type="molecule type" value="Genomic_DNA"/>
</dbReference>
<dbReference type="Pfam" id="PF18962">
    <property type="entry name" value="Por_Secre_tail"/>
    <property type="match status" value="1"/>
</dbReference>
<protein>
    <recommendedName>
        <fullName evidence="4">Fibronectin type-III domain-containing protein</fullName>
    </recommendedName>
</protein>
<dbReference type="PROSITE" id="PS50853">
    <property type="entry name" value="FN3"/>
    <property type="match status" value="2"/>
</dbReference>
<proteinExistence type="predicted"/>
<dbReference type="InterPro" id="IPR045474">
    <property type="entry name" value="GEVED"/>
</dbReference>
<evidence type="ECO:0000313" key="6">
    <source>
        <dbReference type="Proteomes" id="UP000321863"/>
    </source>
</evidence>
<evidence type="ECO:0000256" key="1">
    <source>
        <dbReference type="ARBA" id="ARBA00022729"/>
    </source>
</evidence>
<evidence type="ECO:0000313" key="5">
    <source>
        <dbReference type="EMBL" id="GEN77114.1"/>
    </source>
</evidence>
<dbReference type="InterPro" id="IPR013783">
    <property type="entry name" value="Ig-like_fold"/>
</dbReference>
<dbReference type="Gene3D" id="2.60.40.10">
    <property type="entry name" value="Immunoglobulins"/>
    <property type="match status" value="2"/>
</dbReference>
<keyword evidence="6" id="KW-1185">Reference proteome</keyword>
<dbReference type="Pfam" id="PF20009">
    <property type="entry name" value="GEVED"/>
    <property type="match status" value="1"/>
</dbReference>
<feature type="domain" description="Fibronectin type-III" evidence="4">
    <location>
        <begin position="248"/>
        <end position="343"/>
    </location>
</feature>
<dbReference type="PROSITE" id="PS51257">
    <property type="entry name" value="PROKAR_LIPOPROTEIN"/>
    <property type="match status" value="1"/>
</dbReference>
<evidence type="ECO:0000259" key="4">
    <source>
        <dbReference type="PROSITE" id="PS50853"/>
    </source>
</evidence>
<dbReference type="InterPro" id="IPR026444">
    <property type="entry name" value="Secre_tail"/>
</dbReference>
<dbReference type="SMART" id="SM00060">
    <property type="entry name" value="FN3"/>
    <property type="match status" value="2"/>
</dbReference>
<keyword evidence="1 3" id="KW-0732">Signal</keyword>
<feature type="domain" description="Fibronectin type-III" evidence="4">
    <location>
        <begin position="509"/>
        <end position="606"/>
    </location>
</feature>
<dbReference type="InterPro" id="IPR003961">
    <property type="entry name" value="FN3_dom"/>
</dbReference>
<dbReference type="AlphaFoldDB" id="A0A511YPJ5"/>
<feature type="chain" id="PRO_5021835596" description="Fibronectin type-III domain-containing protein" evidence="3">
    <location>
        <begin position="24"/>
        <end position="834"/>
    </location>
</feature>
<gene>
    <name evidence="5" type="ORF">CHA01nite_28540</name>
</gene>
<dbReference type="Gene3D" id="2.60.120.200">
    <property type="match status" value="1"/>
</dbReference>
<dbReference type="InterPro" id="IPR036116">
    <property type="entry name" value="FN3_sf"/>
</dbReference>
<dbReference type="Pfam" id="PF00041">
    <property type="entry name" value="fn3"/>
    <property type="match status" value="2"/>
</dbReference>
<dbReference type="SUPFAM" id="SSF49265">
    <property type="entry name" value="Fibronectin type III"/>
    <property type="match status" value="1"/>
</dbReference>
<dbReference type="RefSeq" id="WP_146942569.1">
    <property type="nucleotide sequence ID" value="NZ_BJYJ01000018.1"/>
</dbReference>
<feature type="region of interest" description="Disordered" evidence="2">
    <location>
        <begin position="183"/>
        <end position="202"/>
    </location>
</feature>
<name>A0A511YPJ5_9FLAO</name>
<sequence>MKLKLLFGAVNTMALFAACSVAAQNYQQMPVSSGFNADVIANGIGSSALSTNNDVDGVSYAFVARDFQLTSSSTALTYGIPTNGLISSAVAATPGLSYQLASLSANNSLRLAAVNDAGTLAFTTPKAATKLYMLAVSGSGASTVSVVVNFTDGTSQTFTGVSVSDWYGGTNYAIQGIGRIKKPGATPATGDDSPSPEGGTNPRLYQFEMAIDAANQTKAIQSATVTKTAGSGLPNIFAFSADAYSTCAPPVLQAPASITATSALVSWTAPTSSVVSYDVYHSTSNTTPTNTTTPTYAGVTGTNTTIGGLTSNTNYYYWVRTNCSTATSQSVWSFGGTFKTACSTFTVPYTENFDATTTGSSTNNNAPSCWSYLESASFAGYGYVSASTPYSSPNSYYLYNSSGVTGGQMLVSPPTVSLSDGTKRVRFYARASSGTTTTLSVGTLSNPTDPASFTPIGSPLALTATYGMYTVNIPAGSDLQLAFKHGMAAINQGMYIDNITVQSIPSCLEPTAVTTSTVTTTSATVNWTAPNPAPANGYNVYYSTSSTPPTSATVLDATNSVSATGTSATLMNLTPDTNYYIFVRSKCIGSDTSIWTDPLTIRTGYCLPSSSNQNSWVSAFSSTGAVTNMAYTSTAGAAGGYQNLTSTNNKISNAAGSSTAVSFTAGGPTCGFAVWVDWNNNLTFETTERVFVTTGYVTSTSGSIAVPAGTAPGVYRMRVLTDFNTSAPSNSCGAITRGEFIDFKFEVTGALATAETAVKKNEIKVYPNPFTDVLYISDTKEIKSVSVADVSGRVVKTLENPGNELHLTELNAGVYLVSVTYKDGSRSTAKAIKK</sequence>
<organism evidence="5 6">
    <name type="scientific">Chryseobacterium hagamense</name>
    <dbReference type="NCBI Taxonomy" id="395935"/>
    <lineage>
        <taxon>Bacteria</taxon>
        <taxon>Pseudomonadati</taxon>
        <taxon>Bacteroidota</taxon>
        <taxon>Flavobacteriia</taxon>
        <taxon>Flavobacteriales</taxon>
        <taxon>Weeksellaceae</taxon>
        <taxon>Chryseobacterium group</taxon>
        <taxon>Chryseobacterium</taxon>
    </lineage>
</organism>
<evidence type="ECO:0000256" key="3">
    <source>
        <dbReference type="SAM" id="SignalP"/>
    </source>
</evidence>
<accession>A0A511YPJ5</accession>